<dbReference type="InterPro" id="IPR001148">
    <property type="entry name" value="CA_dom"/>
</dbReference>
<dbReference type="InterPro" id="IPR023561">
    <property type="entry name" value="Carbonic_anhydrase_a-class"/>
</dbReference>
<evidence type="ECO:0000256" key="12">
    <source>
        <dbReference type="PROSITE-ProRule" id="PRU01172"/>
    </source>
</evidence>
<dbReference type="InterPro" id="IPR036398">
    <property type="entry name" value="CA_dom_sf"/>
</dbReference>
<evidence type="ECO:0000313" key="17">
    <source>
        <dbReference type="Proteomes" id="UP000524187"/>
    </source>
</evidence>
<evidence type="ECO:0000256" key="1">
    <source>
        <dbReference type="ARBA" id="ARBA00001947"/>
    </source>
</evidence>
<dbReference type="SUPFAM" id="SSF51069">
    <property type="entry name" value="Carbonic anhydrase"/>
    <property type="match status" value="1"/>
</dbReference>
<evidence type="ECO:0000256" key="8">
    <source>
        <dbReference type="ARBA" id="ARBA00023180"/>
    </source>
</evidence>
<comment type="cofactor">
    <cofactor evidence="1 13">
        <name>Zn(2+)</name>
        <dbReference type="ChEBI" id="CHEBI:29105"/>
    </cofactor>
</comment>
<dbReference type="PRINTS" id="PR00895">
    <property type="entry name" value="PENTAXIN"/>
</dbReference>
<comment type="caution">
    <text evidence="16">The sequence shown here is derived from an EMBL/GenBank/DDBJ whole genome shotgun (WGS) entry which is preliminary data.</text>
</comment>
<keyword evidence="17" id="KW-1185">Reference proteome</keyword>
<dbReference type="SMART" id="SM00159">
    <property type="entry name" value="PTX"/>
    <property type="match status" value="1"/>
</dbReference>
<evidence type="ECO:0000313" key="16">
    <source>
        <dbReference type="EMBL" id="NXE55970.1"/>
    </source>
</evidence>
<keyword evidence="9 13" id="KW-0456">Lyase</keyword>
<evidence type="ECO:0000256" key="4">
    <source>
        <dbReference type="ARBA" id="ARBA00022525"/>
    </source>
</evidence>
<dbReference type="Gene3D" id="2.60.120.200">
    <property type="match status" value="1"/>
</dbReference>
<dbReference type="Pfam" id="PF00194">
    <property type="entry name" value="Carb_anhydrase"/>
    <property type="match status" value="1"/>
</dbReference>
<keyword evidence="8" id="KW-0325">Glycoprotein</keyword>
<dbReference type="PANTHER" id="PTHR18952:SF110">
    <property type="entry name" value="CARBONIC ANHYDRASE 6"/>
    <property type="match status" value="1"/>
</dbReference>
<accession>A0A7K8NRL6</accession>
<dbReference type="PANTHER" id="PTHR18952">
    <property type="entry name" value="CARBONIC ANHYDRASE"/>
    <property type="match status" value="1"/>
</dbReference>
<comment type="catalytic activity">
    <reaction evidence="11 13">
        <text>hydrogencarbonate + H(+) = CO2 + H2O</text>
        <dbReference type="Rhea" id="RHEA:10748"/>
        <dbReference type="ChEBI" id="CHEBI:15377"/>
        <dbReference type="ChEBI" id="CHEBI:15378"/>
        <dbReference type="ChEBI" id="CHEBI:16526"/>
        <dbReference type="ChEBI" id="CHEBI:17544"/>
        <dbReference type="EC" id="4.2.1.1"/>
    </reaction>
</comment>
<dbReference type="AlphaFoldDB" id="A0A7K8NRL6"/>
<evidence type="ECO:0000256" key="5">
    <source>
        <dbReference type="ARBA" id="ARBA00022723"/>
    </source>
</evidence>
<dbReference type="CDD" id="cd03125">
    <property type="entry name" value="alpha_CA_VI"/>
    <property type="match status" value="1"/>
</dbReference>
<dbReference type="Pfam" id="PF00354">
    <property type="entry name" value="Pentaxin"/>
    <property type="match status" value="1"/>
</dbReference>
<dbReference type="SUPFAM" id="SSF49899">
    <property type="entry name" value="Concanavalin A-like lectins/glucanases"/>
    <property type="match status" value="1"/>
</dbReference>
<evidence type="ECO:0000256" key="11">
    <source>
        <dbReference type="ARBA" id="ARBA00048348"/>
    </source>
</evidence>
<evidence type="ECO:0000256" key="7">
    <source>
        <dbReference type="ARBA" id="ARBA00023157"/>
    </source>
</evidence>
<comment type="similarity">
    <text evidence="3 13">Belongs to the alpha-carbonic anhydrase family.</text>
</comment>
<dbReference type="FunFam" id="3.10.200.10:FF:000003">
    <property type="entry name" value="Carbonic anhydrase 12"/>
    <property type="match status" value="1"/>
</dbReference>
<dbReference type="InterPro" id="IPR013320">
    <property type="entry name" value="ConA-like_dom_sf"/>
</dbReference>
<keyword evidence="7" id="KW-1015">Disulfide bond</keyword>
<keyword evidence="5 13" id="KW-0479">Metal-binding</keyword>
<comment type="subcellular location">
    <subcellularLocation>
        <location evidence="2">Secreted</location>
    </subcellularLocation>
</comment>
<dbReference type="PROSITE" id="PS00162">
    <property type="entry name" value="ALPHA_CA_1"/>
    <property type="match status" value="1"/>
</dbReference>
<evidence type="ECO:0000259" key="14">
    <source>
        <dbReference type="PROSITE" id="PS51144"/>
    </source>
</evidence>
<feature type="domain" description="Alpha-carbonic anhydrase" evidence="14">
    <location>
        <begin position="10"/>
        <end position="267"/>
    </location>
</feature>
<dbReference type="Gene3D" id="3.10.200.10">
    <property type="entry name" value="Alpha carbonic anhydrase"/>
    <property type="match status" value="1"/>
</dbReference>
<proteinExistence type="inferred from homology"/>
<comment type="function">
    <text evidence="10">Reversible hydration of carbon dioxide. Its role in saliva is unknown.</text>
</comment>
<dbReference type="EC" id="4.2.1.1" evidence="13"/>
<evidence type="ECO:0000259" key="15">
    <source>
        <dbReference type="PROSITE" id="PS51828"/>
    </source>
</evidence>
<dbReference type="PROSITE" id="PS51144">
    <property type="entry name" value="ALPHA_CA_2"/>
    <property type="match status" value="1"/>
</dbReference>
<reference evidence="16 17" key="1">
    <citation type="submission" date="2019-09" db="EMBL/GenBank/DDBJ databases">
        <title>Bird 10,000 Genomes (B10K) Project - Family phase.</title>
        <authorList>
            <person name="Zhang G."/>
        </authorList>
    </citation>
    <scope>NUCLEOTIDE SEQUENCE [LARGE SCALE GENOMIC DNA]</scope>
    <source>
        <strain evidence="16">B10K-LSUMZ-50683</strain>
        <tissue evidence="16">Muscle</tissue>
    </source>
</reference>
<protein>
    <recommendedName>
        <fullName evidence="13">Carbonic anhydrase</fullName>
        <ecNumber evidence="13">4.2.1.1</ecNumber>
    </recommendedName>
</protein>
<feature type="non-terminal residue" evidence="16">
    <location>
        <position position="509"/>
    </location>
</feature>
<evidence type="ECO:0000256" key="6">
    <source>
        <dbReference type="ARBA" id="ARBA00022833"/>
    </source>
</evidence>
<dbReference type="Proteomes" id="UP000524187">
    <property type="component" value="Unassembled WGS sequence"/>
</dbReference>
<dbReference type="InterPro" id="IPR001759">
    <property type="entry name" value="PTX_dom"/>
</dbReference>
<evidence type="ECO:0000256" key="3">
    <source>
        <dbReference type="ARBA" id="ARBA00010718"/>
    </source>
</evidence>
<dbReference type="PROSITE" id="PS51828">
    <property type="entry name" value="PTX_2"/>
    <property type="match status" value="1"/>
</dbReference>
<keyword evidence="6 13" id="KW-0862">Zinc</keyword>
<dbReference type="InterPro" id="IPR018338">
    <property type="entry name" value="Carbonic_anhydrase_a-class_CS"/>
</dbReference>
<comment type="caution">
    <text evidence="12">Lacks conserved residue(s) required for the propagation of feature annotation.</text>
</comment>
<dbReference type="SMART" id="SM01057">
    <property type="entry name" value="Carb_anhydrase"/>
    <property type="match status" value="1"/>
</dbReference>
<feature type="non-terminal residue" evidence="16">
    <location>
        <position position="1"/>
    </location>
</feature>
<dbReference type="GO" id="GO:0004089">
    <property type="term" value="F:carbonate dehydratase activity"/>
    <property type="evidence" value="ECO:0007669"/>
    <property type="project" value="UniProtKB-UniRule"/>
</dbReference>
<keyword evidence="4" id="KW-0964">Secreted</keyword>
<organism evidence="16 17">
    <name type="scientific">Casuarius casuarius</name>
    <name type="common">Southern cassowary</name>
    <name type="synonym">Struthio casuarius</name>
    <dbReference type="NCBI Taxonomy" id="8787"/>
    <lineage>
        <taxon>Eukaryota</taxon>
        <taxon>Metazoa</taxon>
        <taxon>Chordata</taxon>
        <taxon>Craniata</taxon>
        <taxon>Vertebrata</taxon>
        <taxon>Euteleostomi</taxon>
        <taxon>Archelosauria</taxon>
        <taxon>Archosauria</taxon>
        <taxon>Dinosauria</taxon>
        <taxon>Saurischia</taxon>
        <taxon>Theropoda</taxon>
        <taxon>Coelurosauria</taxon>
        <taxon>Aves</taxon>
        <taxon>Palaeognathae</taxon>
        <taxon>Casuariiformes</taxon>
        <taxon>Casuariidae</taxon>
        <taxon>Casuarius</taxon>
    </lineage>
</organism>
<dbReference type="GO" id="GO:0008270">
    <property type="term" value="F:zinc ion binding"/>
    <property type="evidence" value="ECO:0007669"/>
    <property type="project" value="UniProtKB-UniRule"/>
</dbReference>
<name>A0A7K8NRL6_CASCA</name>
<evidence type="ECO:0000256" key="9">
    <source>
        <dbReference type="ARBA" id="ARBA00023239"/>
    </source>
</evidence>
<evidence type="ECO:0000256" key="10">
    <source>
        <dbReference type="ARBA" id="ARBA00025355"/>
    </source>
</evidence>
<sequence length="509" mass="56655">LPPCHDNPSASPPTEGELDEEHWVKHFADCAGKHQSPIDIQKKKVTYNPHLPQLELSGYDGPLQGSFTMTNNGHSVQIGLPPTLRISRGLPGLYTAVQMHLHWGGLGLETSGSEHTVDGMRYLAELHVVHYNSANYSSFEEAKDKPNGLAVLAFLYVDGHFENTYYSEFISKLARIRFAGQSTKLTSLDVRAMLPENLSHFYRYQGSLTTPPCSESVTWTIFESPIVLSHTQISLLENTLLDWQNRTLRNDYRHAQPLHDRVVEASFRAKLAREQRHPEEFTLRLEQIQMQLQDMKKELLNAVSQAGVKSSTFPAFYFPAENIESSVNVQPLRAMTLPAFTLCFWTKARGAGTQTVLSYSTRQSDNELVVTVGTDVGLWIGGHFISFPLHRESENWLHYCMAWASQSGMADLRLNGAAGQAKRIQKGYVTQAGGTLVLGKDRDALLGTFSNGFAGWMTHVNLWSQVLRPADVRALALCKPGQLKGDIIAWGETPMTLLGGVLLESDTSC</sequence>
<feature type="domain" description="Pentraxin (PTX)" evidence="15">
    <location>
        <begin position="312"/>
        <end position="509"/>
    </location>
</feature>
<dbReference type="GO" id="GO:0005615">
    <property type="term" value="C:extracellular space"/>
    <property type="evidence" value="ECO:0007669"/>
    <property type="project" value="TreeGrafter"/>
</dbReference>
<evidence type="ECO:0000256" key="2">
    <source>
        <dbReference type="ARBA" id="ARBA00004613"/>
    </source>
</evidence>
<dbReference type="EMBL" id="VWPT01000295">
    <property type="protein sequence ID" value="NXE55970.1"/>
    <property type="molecule type" value="Genomic_DNA"/>
</dbReference>
<gene>
    <name evidence="16" type="primary">Ca6</name>
    <name evidence="16" type="ORF">CASCAS_R11525</name>
</gene>
<evidence type="ECO:0000256" key="13">
    <source>
        <dbReference type="RuleBase" id="RU367011"/>
    </source>
</evidence>